<dbReference type="GO" id="GO:0000390">
    <property type="term" value="P:spliceosomal complex disassembly"/>
    <property type="evidence" value="ECO:0007669"/>
    <property type="project" value="TreeGrafter"/>
</dbReference>
<evidence type="ECO:0000313" key="8">
    <source>
        <dbReference type="EMBL" id="KAJ1922890.1"/>
    </source>
</evidence>
<dbReference type="Gene3D" id="3.30.70.330">
    <property type="match status" value="1"/>
</dbReference>
<dbReference type="CDD" id="cd06257">
    <property type="entry name" value="DnaJ"/>
    <property type="match status" value="1"/>
</dbReference>
<feature type="domain" description="J" evidence="7">
    <location>
        <begin position="11"/>
        <end position="76"/>
    </location>
</feature>
<evidence type="ECO:0000313" key="9">
    <source>
        <dbReference type="Proteomes" id="UP001150569"/>
    </source>
</evidence>
<evidence type="ECO:0000259" key="7">
    <source>
        <dbReference type="PROSITE" id="PS50076"/>
    </source>
</evidence>
<dbReference type="InterPro" id="IPR018253">
    <property type="entry name" value="DnaJ_domain_CS"/>
</dbReference>
<sequence length="310" mass="34793">MADPTPTQDIDFYEVLGVAFDSTSKEITKAYRLRALKCHPDKNPDNPHAARQFHELSVAYDTLNDATKRVTYDGRVRAQQERRRKQAEMDTHRRRMKEDLERAERQAHQDRYNPSDSTTAASAAAGGMRKTSDRTTREAEAAAAYQAELAQRTRAARARERQQQAAEAEKVAQEAEVLRKYALAEQVREIDRSVLIKWGSAPSASTEESPRTEADIRATFRVFGPIDHVVMAPPKKKTSSALVVYRSIVSASSAPTAKLSLDDYEILTFMNLKTRERQKLGQQIRQQEDGDTGGLGNGGAISSESKRRRI</sequence>
<protein>
    <submittedName>
        <fullName evidence="8">DnaJ (Hsp40), sub C, member 17</fullName>
    </submittedName>
</protein>
<keyword evidence="3" id="KW-0963">Cytoplasm</keyword>
<dbReference type="AlphaFoldDB" id="A0A9W8A4T0"/>
<dbReference type="EMBL" id="JANBPT010000367">
    <property type="protein sequence ID" value="KAJ1922890.1"/>
    <property type="molecule type" value="Genomic_DNA"/>
</dbReference>
<dbReference type="InterPro" id="IPR001623">
    <property type="entry name" value="DnaJ_domain"/>
</dbReference>
<dbReference type="InterPro" id="IPR036869">
    <property type="entry name" value="J_dom_sf"/>
</dbReference>
<dbReference type="SMART" id="SM00271">
    <property type="entry name" value="DnaJ"/>
    <property type="match status" value="1"/>
</dbReference>
<keyword evidence="5" id="KW-0539">Nucleus</keyword>
<name>A0A9W8A4T0_9FUNG</name>
<dbReference type="OrthoDB" id="10250354at2759"/>
<comment type="subcellular location">
    <subcellularLocation>
        <location evidence="2">Cytoplasm</location>
    </subcellularLocation>
    <subcellularLocation>
        <location evidence="1">Nucleus</location>
    </subcellularLocation>
</comment>
<dbReference type="Proteomes" id="UP001150569">
    <property type="component" value="Unassembled WGS sequence"/>
</dbReference>
<evidence type="ECO:0000256" key="5">
    <source>
        <dbReference type="ARBA" id="ARBA00023242"/>
    </source>
</evidence>
<feature type="region of interest" description="Disordered" evidence="6">
    <location>
        <begin position="78"/>
        <end position="142"/>
    </location>
</feature>
<proteinExistence type="predicted"/>
<evidence type="ECO:0000256" key="1">
    <source>
        <dbReference type="ARBA" id="ARBA00004123"/>
    </source>
</evidence>
<evidence type="ECO:0000256" key="2">
    <source>
        <dbReference type="ARBA" id="ARBA00004496"/>
    </source>
</evidence>
<accession>A0A9W8A4T0</accession>
<dbReference type="Gene3D" id="1.10.287.110">
    <property type="entry name" value="DnaJ domain"/>
    <property type="match status" value="1"/>
</dbReference>
<gene>
    <name evidence="8" type="primary">DNAJC17</name>
    <name evidence="8" type="ORF">IWQ60_006226</name>
</gene>
<keyword evidence="9" id="KW-1185">Reference proteome</keyword>
<reference evidence="8" key="1">
    <citation type="submission" date="2022-07" db="EMBL/GenBank/DDBJ databases">
        <title>Phylogenomic reconstructions and comparative analyses of Kickxellomycotina fungi.</title>
        <authorList>
            <person name="Reynolds N.K."/>
            <person name="Stajich J.E."/>
            <person name="Barry K."/>
            <person name="Grigoriev I.V."/>
            <person name="Crous P."/>
            <person name="Smith M.E."/>
        </authorList>
    </citation>
    <scope>NUCLEOTIDE SEQUENCE</scope>
    <source>
        <strain evidence="8">RSA 861</strain>
    </source>
</reference>
<feature type="compositionally biased region" description="Basic and acidic residues" evidence="6">
    <location>
        <begin position="78"/>
        <end position="113"/>
    </location>
</feature>
<feature type="compositionally biased region" description="Basic and acidic residues" evidence="6">
    <location>
        <begin position="130"/>
        <end position="140"/>
    </location>
</feature>
<evidence type="ECO:0000256" key="3">
    <source>
        <dbReference type="ARBA" id="ARBA00022490"/>
    </source>
</evidence>
<comment type="caution">
    <text evidence="8">The sequence shown here is derived from an EMBL/GenBank/DDBJ whole genome shotgun (WGS) entry which is preliminary data.</text>
</comment>
<evidence type="ECO:0000256" key="4">
    <source>
        <dbReference type="ARBA" id="ARBA00023186"/>
    </source>
</evidence>
<feature type="compositionally biased region" description="Low complexity" evidence="6">
    <location>
        <begin position="117"/>
        <end position="127"/>
    </location>
</feature>
<feature type="region of interest" description="Disordered" evidence="6">
    <location>
        <begin position="278"/>
        <end position="310"/>
    </location>
</feature>
<dbReference type="PANTHER" id="PTHR44313">
    <property type="entry name" value="DNAJ HOMOLOG SUBFAMILY C MEMBER 17"/>
    <property type="match status" value="1"/>
</dbReference>
<keyword evidence="4" id="KW-0143">Chaperone</keyword>
<dbReference type="PANTHER" id="PTHR44313:SF1">
    <property type="entry name" value="DNAJ HOMOLOG SUBFAMILY C MEMBER 17"/>
    <property type="match status" value="1"/>
</dbReference>
<dbReference type="InterPro" id="IPR052094">
    <property type="entry name" value="Pre-mRNA-splicing_ERAD"/>
</dbReference>
<dbReference type="PROSITE" id="PS50076">
    <property type="entry name" value="DNAJ_2"/>
    <property type="match status" value="1"/>
</dbReference>
<dbReference type="GO" id="GO:0005737">
    <property type="term" value="C:cytoplasm"/>
    <property type="evidence" value="ECO:0007669"/>
    <property type="project" value="UniProtKB-SubCell"/>
</dbReference>
<organism evidence="8 9">
    <name type="scientific">Tieghemiomyces parasiticus</name>
    <dbReference type="NCBI Taxonomy" id="78921"/>
    <lineage>
        <taxon>Eukaryota</taxon>
        <taxon>Fungi</taxon>
        <taxon>Fungi incertae sedis</taxon>
        <taxon>Zoopagomycota</taxon>
        <taxon>Kickxellomycotina</taxon>
        <taxon>Dimargaritomycetes</taxon>
        <taxon>Dimargaritales</taxon>
        <taxon>Dimargaritaceae</taxon>
        <taxon>Tieghemiomyces</taxon>
    </lineage>
</organism>
<evidence type="ECO:0000256" key="6">
    <source>
        <dbReference type="SAM" id="MobiDB-lite"/>
    </source>
</evidence>
<dbReference type="SUPFAM" id="SSF46565">
    <property type="entry name" value="Chaperone J-domain"/>
    <property type="match status" value="1"/>
</dbReference>
<dbReference type="GO" id="GO:0005681">
    <property type="term" value="C:spliceosomal complex"/>
    <property type="evidence" value="ECO:0007669"/>
    <property type="project" value="TreeGrafter"/>
</dbReference>
<dbReference type="InterPro" id="IPR012677">
    <property type="entry name" value="Nucleotide-bd_a/b_plait_sf"/>
</dbReference>
<dbReference type="Pfam" id="PF00226">
    <property type="entry name" value="DnaJ"/>
    <property type="match status" value="1"/>
</dbReference>
<dbReference type="PROSITE" id="PS00636">
    <property type="entry name" value="DNAJ_1"/>
    <property type="match status" value="1"/>
</dbReference>
<dbReference type="PRINTS" id="PR00625">
    <property type="entry name" value="JDOMAIN"/>
</dbReference>